<dbReference type="Proteomes" id="UP001341281">
    <property type="component" value="Chromosome 09"/>
</dbReference>
<name>A0AAQ3XFM6_PASNO</name>
<evidence type="ECO:0000256" key="2">
    <source>
        <dbReference type="SAM" id="SignalP"/>
    </source>
</evidence>
<keyword evidence="2" id="KW-0732">Signal</keyword>
<feature type="signal peptide" evidence="2">
    <location>
        <begin position="1"/>
        <end position="16"/>
    </location>
</feature>
<reference evidence="3 4" key="1">
    <citation type="submission" date="2024-02" db="EMBL/GenBank/DDBJ databases">
        <title>High-quality chromosome-scale genome assembly of Pensacola bahiagrass (Paspalum notatum Flugge var. saurae).</title>
        <authorList>
            <person name="Vega J.M."/>
            <person name="Podio M."/>
            <person name="Orjuela J."/>
            <person name="Siena L.A."/>
            <person name="Pessino S.C."/>
            <person name="Combes M.C."/>
            <person name="Mariac C."/>
            <person name="Albertini E."/>
            <person name="Pupilli F."/>
            <person name="Ortiz J.P.A."/>
            <person name="Leblanc O."/>
        </authorList>
    </citation>
    <scope>NUCLEOTIDE SEQUENCE [LARGE SCALE GENOMIC DNA]</scope>
    <source>
        <strain evidence="3">R1</strain>
        <tissue evidence="3">Leaf</tissue>
    </source>
</reference>
<dbReference type="InterPro" id="IPR032675">
    <property type="entry name" value="LRR_dom_sf"/>
</dbReference>
<dbReference type="AlphaFoldDB" id="A0AAQ3XFM6"/>
<protein>
    <submittedName>
        <fullName evidence="3">Uncharacterized protein</fullName>
    </submittedName>
</protein>
<proteinExistence type="predicted"/>
<evidence type="ECO:0000256" key="1">
    <source>
        <dbReference type="SAM" id="MobiDB-lite"/>
    </source>
</evidence>
<dbReference type="EMBL" id="CP144753">
    <property type="protein sequence ID" value="WVZ94632.1"/>
    <property type="molecule type" value="Genomic_DNA"/>
</dbReference>
<sequence>MGWLMESFWALKFVSCELLDYIAGRANSLKSIRLIRCAHFWDVSLARLASKCPLLEEIECSYQRLPANLFRYVGTMCPRTSHQVSKNPQAMERLRQSAEASDRDGKPALRLPQPARASRSVGNLGPRGKPR</sequence>
<keyword evidence="4" id="KW-1185">Reference proteome</keyword>
<evidence type="ECO:0000313" key="4">
    <source>
        <dbReference type="Proteomes" id="UP001341281"/>
    </source>
</evidence>
<feature type="chain" id="PRO_5042996934" evidence="2">
    <location>
        <begin position="17"/>
        <end position="131"/>
    </location>
</feature>
<evidence type="ECO:0000313" key="3">
    <source>
        <dbReference type="EMBL" id="WVZ94632.1"/>
    </source>
</evidence>
<feature type="region of interest" description="Disordered" evidence="1">
    <location>
        <begin position="80"/>
        <end position="131"/>
    </location>
</feature>
<accession>A0AAQ3XFM6</accession>
<dbReference type="Gene3D" id="3.80.10.10">
    <property type="entry name" value="Ribonuclease Inhibitor"/>
    <property type="match status" value="1"/>
</dbReference>
<feature type="compositionally biased region" description="Basic and acidic residues" evidence="1">
    <location>
        <begin position="92"/>
        <end position="107"/>
    </location>
</feature>
<organism evidence="3 4">
    <name type="scientific">Paspalum notatum var. saurae</name>
    <dbReference type="NCBI Taxonomy" id="547442"/>
    <lineage>
        <taxon>Eukaryota</taxon>
        <taxon>Viridiplantae</taxon>
        <taxon>Streptophyta</taxon>
        <taxon>Embryophyta</taxon>
        <taxon>Tracheophyta</taxon>
        <taxon>Spermatophyta</taxon>
        <taxon>Magnoliopsida</taxon>
        <taxon>Liliopsida</taxon>
        <taxon>Poales</taxon>
        <taxon>Poaceae</taxon>
        <taxon>PACMAD clade</taxon>
        <taxon>Panicoideae</taxon>
        <taxon>Andropogonodae</taxon>
        <taxon>Paspaleae</taxon>
        <taxon>Paspalinae</taxon>
        <taxon>Paspalum</taxon>
    </lineage>
</organism>
<gene>
    <name evidence="3" type="ORF">U9M48_040501</name>
</gene>